<keyword evidence="5 8" id="KW-0255">Endonuclease</keyword>
<keyword evidence="4 8" id="KW-0540">Nuclease</keyword>
<dbReference type="GO" id="GO:0001525">
    <property type="term" value="P:angiogenesis"/>
    <property type="evidence" value="ECO:0007669"/>
    <property type="project" value="TreeGrafter"/>
</dbReference>
<dbReference type="GeneTree" id="ENSGT00940000157645"/>
<evidence type="ECO:0000256" key="7">
    <source>
        <dbReference type="ARBA" id="ARBA00023157"/>
    </source>
</evidence>
<dbReference type="SMART" id="SM00092">
    <property type="entry name" value="RNAse_Pc"/>
    <property type="match status" value="1"/>
</dbReference>
<reference evidence="11" key="1">
    <citation type="submission" date="2025-08" db="UniProtKB">
        <authorList>
            <consortium name="Ensembl"/>
        </authorList>
    </citation>
    <scope>IDENTIFICATION</scope>
</reference>
<comment type="subcellular location">
    <subcellularLocation>
        <location evidence="1">Secreted</location>
    </subcellularLocation>
</comment>
<evidence type="ECO:0000256" key="1">
    <source>
        <dbReference type="ARBA" id="ARBA00004613"/>
    </source>
</evidence>
<dbReference type="Proteomes" id="UP000261660">
    <property type="component" value="Unplaced"/>
</dbReference>
<dbReference type="CDD" id="cd06265">
    <property type="entry name" value="RNase_A_canonical"/>
    <property type="match status" value="1"/>
</dbReference>
<dbReference type="PANTHER" id="PTHR11437">
    <property type="entry name" value="RIBONUCLEASE"/>
    <property type="match status" value="1"/>
</dbReference>
<dbReference type="OrthoDB" id="8573660at2759"/>
<evidence type="ECO:0000259" key="10">
    <source>
        <dbReference type="SMART" id="SM00092"/>
    </source>
</evidence>
<dbReference type="InterPro" id="IPR001427">
    <property type="entry name" value="RNaseA"/>
</dbReference>
<dbReference type="GO" id="GO:0004540">
    <property type="term" value="F:RNA nuclease activity"/>
    <property type="evidence" value="ECO:0007669"/>
    <property type="project" value="TreeGrafter"/>
</dbReference>
<evidence type="ECO:0000313" key="11">
    <source>
        <dbReference type="Ensembl" id="ENSLBEP00000017442.1"/>
    </source>
</evidence>
<accession>A0A3Q3FE17</accession>
<keyword evidence="12" id="KW-1185">Reference proteome</keyword>
<comment type="similarity">
    <text evidence="2 8">Belongs to the pancreatic ribonuclease family.</text>
</comment>
<dbReference type="PROSITE" id="PS00127">
    <property type="entry name" value="RNASE_PANCREATIC"/>
    <property type="match status" value="1"/>
</dbReference>
<dbReference type="SUPFAM" id="SSF54076">
    <property type="entry name" value="RNase A-like"/>
    <property type="match status" value="1"/>
</dbReference>
<proteinExistence type="inferred from homology"/>
<sequence length="189" mass="21442">MIQSFRETTFVRLLVDRNYSKLLFTVSTATTRPSTTAALLQTPKEIMRIQFALLLLLPATVLCIPPALLERHKKFINQHVKGEMSVNRCDAEIGSRNIKTINNECKETNTFIVSTNSPIKTICENGMPLGNGMMKSTTPFHIIVCILRNQGARPPHCQYRGQARTNYIAIKCEDGYPVHFDGDIFYYEN</sequence>
<dbReference type="InterPro" id="IPR023411">
    <property type="entry name" value="RNaseA_AS"/>
</dbReference>
<evidence type="ECO:0000256" key="4">
    <source>
        <dbReference type="ARBA" id="ARBA00022722"/>
    </source>
</evidence>
<name>A0A3Q3FE17_9LABR</name>
<dbReference type="Gene3D" id="3.10.130.10">
    <property type="entry name" value="Ribonuclease A-like domain"/>
    <property type="match status" value="1"/>
</dbReference>
<dbReference type="GO" id="GO:0050829">
    <property type="term" value="P:defense response to Gram-negative bacterium"/>
    <property type="evidence" value="ECO:0007669"/>
    <property type="project" value="TreeGrafter"/>
</dbReference>
<dbReference type="GO" id="GO:0004519">
    <property type="term" value="F:endonuclease activity"/>
    <property type="evidence" value="ECO:0007669"/>
    <property type="project" value="UniProtKB-KW"/>
</dbReference>
<dbReference type="AlphaFoldDB" id="A0A3Q3FE17"/>
<keyword evidence="6 8" id="KW-0378">Hydrolase</keyword>
<reference evidence="11" key="2">
    <citation type="submission" date="2025-09" db="UniProtKB">
        <authorList>
            <consortium name="Ensembl"/>
        </authorList>
    </citation>
    <scope>IDENTIFICATION</scope>
</reference>
<keyword evidence="9" id="KW-0812">Transmembrane</keyword>
<evidence type="ECO:0000313" key="12">
    <source>
        <dbReference type="Proteomes" id="UP000261660"/>
    </source>
</evidence>
<feature type="transmembrane region" description="Helical" evidence="9">
    <location>
        <begin position="49"/>
        <end position="69"/>
    </location>
</feature>
<evidence type="ECO:0000256" key="8">
    <source>
        <dbReference type="RuleBase" id="RU000651"/>
    </source>
</evidence>
<keyword evidence="3" id="KW-0964">Secreted</keyword>
<keyword evidence="7" id="KW-1015">Disulfide bond</keyword>
<evidence type="ECO:0000256" key="6">
    <source>
        <dbReference type="ARBA" id="ARBA00022801"/>
    </source>
</evidence>
<dbReference type="GO" id="GO:0016787">
    <property type="term" value="F:hydrolase activity"/>
    <property type="evidence" value="ECO:0007669"/>
    <property type="project" value="UniProtKB-KW"/>
</dbReference>
<evidence type="ECO:0000256" key="5">
    <source>
        <dbReference type="ARBA" id="ARBA00022759"/>
    </source>
</evidence>
<dbReference type="FunCoup" id="A0A3Q3FE17">
    <property type="interactions" value="1125"/>
</dbReference>
<evidence type="ECO:0000256" key="9">
    <source>
        <dbReference type="SAM" id="Phobius"/>
    </source>
</evidence>
<evidence type="ECO:0000256" key="3">
    <source>
        <dbReference type="ARBA" id="ARBA00022525"/>
    </source>
</evidence>
<feature type="domain" description="Ribonuclease A-domain" evidence="10">
    <location>
        <begin position="68"/>
        <end position="184"/>
    </location>
</feature>
<dbReference type="PANTHER" id="PTHR11437:SF10">
    <property type="entry name" value="ANGIOGENIN-RELATED"/>
    <property type="match status" value="1"/>
</dbReference>
<dbReference type="InterPro" id="IPR023412">
    <property type="entry name" value="RNaseA_domain"/>
</dbReference>
<dbReference type="GO" id="GO:0005576">
    <property type="term" value="C:extracellular region"/>
    <property type="evidence" value="ECO:0007669"/>
    <property type="project" value="UniProtKB-SubCell"/>
</dbReference>
<dbReference type="GO" id="GO:0003676">
    <property type="term" value="F:nucleic acid binding"/>
    <property type="evidence" value="ECO:0007669"/>
    <property type="project" value="InterPro"/>
</dbReference>
<keyword evidence="9" id="KW-0472">Membrane</keyword>
<dbReference type="GO" id="GO:0050830">
    <property type="term" value="P:defense response to Gram-positive bacterium"/>
    <property type="evidence" value="ECO:0007669"/>
    <property type="project" value="TreeGrafter"/>
</dbReference>
<keyword evidence="9" id="KW-1133">Transmembrane helix</keyword>
<dbReference type="Ensembl" id="ENSLBET00000018426.1">
    <property type="protein sequence ID" value="ENSLBEP00000017442.1"/>
    <property type="gene ID" value="ENSLBEG00000013451.1"/>
</dbReference>
<evidence type="ECO:0000256" key="2">
    <source>
        <dbReference type="ARBA" id="ARBA00005600"/>
    </source>
</evidence>
<organism evidence="11 12">
    <name type="scientific">Labrus bergylta</name>
    <name type="common">ballan wrasse</name>
    <dbReference type="NCBI Taxonomy" id="56723"/>
    <lineage>
        <taxon>Eukaryota</taxon>
        <taxon>Metazoa</taxon>
        <taxon>Chordata</taxon>
        <taxon>Craniata</taxon>
        <taxon>Vertebrata</taxon>
        <taxon>Euteleostomi</taxon>
        <taxon>Actinopterygii</taxon>
        <taxon>Neopterygii</taxon>
        <taxon>Teleostei</taxon>
        <taxon>Neoteleostei</taxon>
        <taxon>Acanthomorphata</taxon>
        <taxon>Eupercaria</taxon>
        <taxon>Labriformes</taxon>
        <taxon>Labridae</taxon>
        <taxon>Labrus</taxon>
    </lineage>
</organism>
<protein>
    <submittedName>
        <fullName evidence="11">Sialic acid-binding lectin-like</fullName>
    </submittedName>
</protein>
<dbReference type="InParanoid" id="A0A3Q3FE17"/>
<dbReference type="Pfam" id="PF00074">
    <property type="entry name" value="RnaseA"/>
    <property type="match status" value="1"/>
</dbReference>
<dbReference type="InterPro" id="IPR036816">
    <property type="entry name" value="RNaseA-like_dom_sf"/>
</dbReference>